<gene>
    <name evidence="2" type="ORF">DSTB1V02_LOCUS5594</name>
</gene>
<feature type="compositionally biased region" description="Polar residues" evidence="1">
    <location>
        <begin position="199"/>
        <end position="210"/>
    </location>
</feature>
<evidence type="ECO:0000256" key="1">
    <source>
        <dbReference type="SAM" id="MobiDB-lite"/>
    </source>
</evidence>
<name>A0A7R9A2Y2_9CRUS</name>
<evidence type="ECO:0000313" key="3">
    <source>
        <dbReference type="Proteomes" id="UP000677054"/>
    </source>
</evidence>
<protein>
    <submittedName>
        <fullName evidence="2">Uncharacterized protein</fullName>
    </submittedName>
</protein>
<dbReference type="EMBL" id="CAJPEV010000937">
    <property type="protein sequence ID" value="CAG0889624.1"/>
    <property type="molecule type" value="Genomic_DNA"/>
</dbReference>
<accession>A0A7R9A2Y2</accession>
<proteinExistence type="predicted"/>
<evidence type="ECO:0000313" key="2">
    <source>
        <dbReference type="EMBL" id="CAD7245727.1"/>
    </source>
</evidence>
<dbReference type="Proteomes" id="UP000677054">
    <property type="component" value="Unassembled WGS sequence"/>
</dbReference>
<reference evidence="2" key="1">
    <citation type="submission" date="2020-11" db="EMBL/GenBank/DDBJ databases">
        <authorList>
            <person name="Tran Van P."/>
        </authorList>
    </citation>
    <scope>NUCLEOTIDE SEQUENCE</scope>
</reference>
<dbReference type="EMBL" id="LR900454">
    <property type="protein sequence ID" value="CAD7245727.1"/>
    <property type="molecule type" value="Genomic_DNA"/>
</dbReference>
<feature type="region of interest" description="Disordered" evidence="1">
    <location>
        <begin position="184"/>
        <end position="210"/>
    </location>
</feature>
<dbReference type="AlphaFoldDB" id="A0A7R9A2Y2"/>
<organism evidence="2">
    <name type="scientific">Darwinula stevensoni</name>
    <dbReference type="NCBI Taxonomy" id="69355"/>
    <lineage>
        <taxon>Eukaryota</taxon>
        <taxon>Metazoa</taxon>
        <taxon>Ecdysozoa</taxon>
        <taxon>Arthropoda</taxon>
        <taxon>Crustacea</taxon>
        <taxon>Oligostraca</taxon>
        <taxon>Ostracoda</taxon>
        <taxon>Podocopa</taxon>
        <taxon>Podocopida</taxon>
        <taxon>Darwinulocopina</taxon>
        <taxon>Darwinuloidea</taxon>
        <taxon>Darwinulidae</taxon>
        <taxon>Darwinula</taxon>
    </lineage>
</organism>
<keyword evidence="3" id="KW-1185">Reference proteome</keyword>
<sequence>MNKVANEAFGEGNDPYMDTDIRGMNVIFPRSGQRKIGNTLEIIGFMQFPRDKYEGYEGNPGENPADKMRETLKDKVDAILGQMSDSLPDSLGENPNLNYDINSGLKMKPYFDSEIDWRDCESSIRYREPDPSEEEEDAWSPPRSESIAIEEFEQRGIPRPRLISLPSHRPFSYLERFLENVQGQFDPHRHERPPYPPVESQSSVSLSPLI</sequence>
<feature type="region of interest" description="Disordered" evidence="1">
    <location>
        <begin position="126"/>
        <end position="146"/>
    </location>
</feature>